<dbReference type="InterPro" id="IPR050249">
    <property type="entry name" value="Pseudomonas-type_ThrB"/>
</dbReference>
<reference evidence="3 4" key="1">
    <citation type="submission" date="2017-06" db="EMBL/GenBank/DDBJ databases">
        <title>Complete genome sequence of Paenibacillus odorifer CBA7130.</title>
        <authorList>
            <person name="Nam Y.-D."/>
            <person name="Kang J."/>
            <person name="Chung W.-H."/>
        </authorList>
    </citation>
    <scope>NUCLEOTIDE SEQUENCE [LARGE SCALE GENOMIC DNA]</scope>
    <source>
        <strain evidence="3 4">CBA7130</strain>
    </source>
</reference>
<gene>
    <name evidence="3" type="ORF">CD191_22220</name>
</gene>
<name>A0AAD0P4W8_9BACL</name>
<dbReference type="Gene3D" id="3.90.1200.10">
    <property type="match status" value="1"/>
</dbReference>
<evidence type="ECO:0000313" key="3">
    <source>
        <dbReference type="EMBL" id="AWV35131.1"/>
    </source>
</evidence>
<evidence type="ECO:0000259" key="2">
    <source>
        <dbReference type="Pfam" id="PF01636"/>
    </source>
</evidence>
<dbReference type="PANTHER" id="PTHR21064:SF6">
    <property type="entry name" value="AMINOGLYCOSIDE PHOSPHOTRANSFERASE DOMAIN-CONTAINING PROTEIN"/>
    <property type="match status" value="1"/>
</dbReference>
<evidence type="ECO:0000313" key="4">
    <source>
        <dbReference type="Proteomes" id="UP000249163"/>
    </source>
</evidence>
<dbReference type="GO" id="GO:0009088">
    <property type="term" value="P:threonine biosynthetic process"/>
    <property type="evidence" value="ECO:0007669"/>
    <property type="project" value="TreeGrafter"/>
</dbReference>
<dbReference type="GO" id="GO:0004413">
    <property type="term" value="F:homoserine kinase activity"/>
    <property type="evidence" value="ECO:0007669"/>
    <property type="project" value="TreeGrafter"/>
</dbReference>
<proteinExistence type="inferred from homology"/>
<dbReference type="Gene3D" id="3.30.200.20">
    <property type="entry name" value="Phosphorylase Kinase, domain 1"/>
    <property type="match status" value="1"/>
</dbReference>
<evidence type="ECO:0000256" key="1">
    <source>
        <dbReference type="ARBA" id="ARBA00038240"/>
    </source>
</evidence>
<dbReference type="AlphaFoldDB" id="A0AAD0P4W8"/>
<dbReference type="PANTHER" id="PTHR21064">
    <property type="entry name" value="AMINOGLYCOSIDE PHOSPHOTRANSFERASE DOMAIN-CONTAINING PROTEIN-RELATED"/>
    <property type="match status" value="1"/>
</dbReference>
<dbReference type="Pfam" id="PF01636">
    <property type="entry name" value="APH"/>
    <property type="match status" value="1"/>
</dbReference>
<dbReference type="InterPro" id="IPR002575">
    <property type="entry name" value="Aminoglycoside_PTrfase"/>
</dbReference>
<sequence length="327" mass="38016">MYTQPTVLRSVLDPKYLEYCLSKHYDIGQWFECLYWLRGLNDTYRVRTSNGFYILRIYRLAINESDVAYELSLLNQLKIVLSSMDTKVSEPIAKKDSSLYTVLNAPEGKRIAVIFRYLNGTENMLHDEESCFAFGRSAAELHTAMDQVILNQPRYDLDTNFLITQPLERIVNYIGEKNEAVPFLNEFANALKECIVIASKQGLNWGLCHGDMHGNNNAFKEGNYFTHYDFEWSANGWRAYDLAQVRARKRQLEDKKEPLWNALISGYRSVRNFSAQDELAIELFVIARRFWVMSLDVAFIDSDSGALDYSDDWLEGFINEFRNFKIV</sequence>
<organism evidence="3 4">
    <name type="scientific">Paenibacillus odorifer</name>
    <dbReference type="NCBI Taxonomy" id="189426"/>
    <lineage>
        <taxon>Bacteria</taxon>
        <taxon>Bacillati</taxon>
        <taxon>Bacillota</taxon>
        <taxon>Bacilli</taxon>
        <taxon>Bacillales</taxon>
        <taxon>Paenibacillaceae</taxon>
        <taxon>Paenibacillus</taxon>
    </lineage>
</organism>
<protein>
    <submittedName>
        <fullName evidence="3">Aminoglycoside phosphotransferase</fullName>
    </submittedName>
</protein>
<accession>A0AAD0P4W8</accession>
<comment type="similarity">
    <text evidence="1">Belongs to the pseudomonas-type ThrB family.</text>
</comment>
<dbReference type="EMBL" id="CP021965">
    <property type="protein sequence ID" value="AWV35131.1"/>
    <property type="molecule type" value="Genomic_DNA"/>
</dbReference>
<feature type="domain" description="Aminoglycoside phosphotransferase" evidence="2">
    <location>
        <begin position="41"/>
        <end position="246"/>
    </location>
</feature>
<dbReference type="SUPFAM" id="SSF56112">
    <property type="entry name" value="Protein kinase-like (PK-like)"/>
    <property type="match status" value="1"/>
</dbReference>
<dbReference type="Proteomes" id="UP000249163">
    <property type="component" value="Chromosome"/>
</dbReference>
<dbReference type="InterPro" id="IPR011009">
    <property type="entry name" value="Kinase-like_dom_sf"/>
</dbReference>
<dbReference type="RefSeq" id="WP_111505113.1">
    <property type="nucleotide sequence ID" value="NZ_CP021965.1"/>
</dbReference>